<dbReference type="Pfam" id="PF26526">
    <property type="entry name" value="DUF8175"/>
    <property type="match status" value="1"/>
</dbReference>
<proteinExistence type="predicted"/>
<reference evidence="4" key="1">
    <citation type="submission" date="2021-04" db="EMBL/GenBank/DDBJ databases">
        <title>Genome based classification of Actinospica acidithermotolerans sp. nov., an actinobacterium isolated from an Indonesian hot spring.</title>
        <authorList>
            <person name="Kusuma A.B."/>
            <person name="Putra K.E."/>
            <person name="Nafisah S."/>
            <person name="Loh J."/>
            <person name="Nouioui I."/>
            <person name="Goodfellow M."/>
        </authorList>
    </citation>
    <scope>NUCLEOTIDE SEQUENCE</scope>
    <source>
        <strain evidence="4">DSM 45618</strain>
    </source>
</reference>
<protein>
    <recommendedName>
        <fullName evidence="3">DUF8175 domain-containing protein</fullName>
    </recommendedName>
</protein>
<name>A0A8J8BCA5_9ACTN</name>
<dbReference type="RefSeq" id="WP_211468094.1">
    <property type="nucleotide sequence ID" value="NZ_JAGSXH010000038.1"/>
</dbReference>
<evidence type="ECO:0000313" key="5">
    <source>
        <dbReference type="Proteomes" id="UP000677913"/>
    </source>
</evidence>
<dbReference type="EMBL" id="JAGSXH010000038">
    <property type="protein sequence ID" value="MBS2963938.1"/>
    <property type="molecule type" value="Genomic_DNA"/>
</dbReference>
<evidence type="ECO:0000256" key="2">
    <source>
        <dbReference type="SAM" id="Phobius"/>
    </source>
</evidence>
<dbReference type="InterPro" id="IPR058488">
    <property type="entry name" value="DUF8175"/>
</dbReference>
<feature type="region of interest" description="Disordered" evidence="1">
    <location>
        <begin position="37"/>
        <end position="56"/>
    </location>
</feature>
<accession>A0A8J8BCA5</accession>
<evidence type="ECO:0000256" key="1">
    <source>
        <dbReference type="SAM" id="MobiDB-lite"/>
    </source>
</evidence>
<dbReference type="Proteomes" id="UP000677913">
    <property type="component" value="Unassembled WGS sequence"/>
</dbReference>
<evidence type="ECO:0000313" key="4">
    <source>
        <dbReference type="EMBL" id="MBS2963938.1"/>
    </source>
</evidence>
<feature type="transmembrane region" description="Helical" evidence="2">
    <location>
        <begin position="12"/>
        <end position="32"/>
    </location>
</feature>
<comment type="caution">
    <text evidence="4">The sequence shown here is derived from an EMBL/GenBank/DDBJ whole genome shotgun (WGS) entry which is preliminary data.</text>
</comment>
<sequence length="239" mass="24842">MRDLIDTHRVRRVLIAVGALMAATLVAVPLLMSHHPQHSAKAAPSQHPTTTPLPLPSGAVTLVHGAHMADGIETGYPHTTIGAISAAAQYLGAVASTLDPDYAASLMRVAGDPDDASLPASLAESTVKLRRDLQLPASGPLPPPTSFQTTPQMYQLRDATADSVMVLLLTSSTFINTRGGIAQTTGVFPVRMHWTGGDWRLADIGGTGQDFSVLAATPDTQEAAGRGWKALIATVGGAS</sequence>
<keyword evidence="2" id="KW-1133">Transmembrane helix</keyword>
<evidence type="ECO:0000259" key="3">
    <source>
        <dbReference type="Pfam" id="PF26526"/>
    </source>
</evidence>
<dbReference type="AlphaFoldDB" id="A0A8J8BCA5"/>
<organism evidence="4 5">
    <name type="scientific">Actinocrinis puniceicyclus</name>
    <dbReference type="NCBI Taxonomy" id="977794"/>
    <lineage>
        <taxon>Bacteria</taxon>
        <taxon>Bacillati</taxon>
        <taxon>Actinomycetota</taxon>
        <taxon>Actinomycetes</taxon>
        <taxon>Catenulisporales</taxon>
        <taxon>Actinospicaceae</taxon>
        <taxon>Actinocrinis</taxon>
    </lineage>
</organism>
<keyword evidence="5" id="KW-1185">Reference proteome</keyword>
<keyword evidence="2" id="KW-0812">Transmembrane</keyword>
<keyword evidence="2" id="KW-0472">Membrane</keyword>
<gene>
    <name evidence="4" type="ORF">KGA66_12855</name>
</gene>
<feature type="domain" description="DUF8175" evidence="3">
    <location>
        <begin position="68"/>
        <end position="205"/>
    </location>
</feature>